<keyword evidence="6" id="KW-1185">Reference proteome</keyword>
<dbReference type="GO" id="GO:0019900">
    <property type="term" value="F:kinase binding"/>
    <property type="evidence" value="ECO:0007669"/>
    <property type="project" value="UniProtKB-UniRule"/>
</dbReference>
<dbReference type="AlphaFoldDB" id="A0A5N6Q9B0"/>
<dbReference type="InterPro" id="IPR011992">
    <property type="entry name" value="EF-hand-dom_pair"/>
</dbReference>
<dbReference type="Pfam" id="PF13202">
    <property type="entry name" value="EF-hand_5"/>
    <property type="match status" value="1"/>
</dbReference>
<keyword evidence="1 3" id="KW-0677">Repeat</keyword>
<dbReference type="GO" id="GO:0005509">
    <property type="term" value="F:calcium ion binding"/>
    <property type="evidence" value="ECO:0007669"/>
    <property type="project" value="UniProtKB-UniRule"/>
</dbReference>
<dbReference type="InterPro" id="IPR002048">
    <property type="entry name" value="EF_hand_dom"/>
</dbReference>
<dbReference type="OrthoDB" id="191686at2759"/>
<dbReference type="GO" id="GO:0019722">
    <property type="term" value="P:calcium-mediated signaling"/>
    <property type="evidence" value="ECO:0007669"/>
    <property type="project" value="UniProtKB-UniRule"/>
</dbReference>
<proteinExistence type="inferred from homology"/>
<comment type="subcellular location">
    <subcellularLocation>
        <location evidence="3">Membrane</location>
    </subcellularLocation>
</comment>
<feature type="domain" description="EF-hand" evidence="4">
    <location>
        <begin position="119"/>
        <end position="154"/>
    </location>
</feature>
<dbReference type="PROSITE" id="PS50222">
    <property type="entry name" value="EF_HAND_2"/>
    <property type="match status" value="2"/>
</dbReference>
<dbReference type="PANTHER" id="PTHR23056">
    <property type="entry name" value="CALCINEURIN B"/>
    <property type="match status" value="1"/>
</dbReference>
<reference evidence="5 6" key="1">
    <citation type="submission" date="2019-06" db="EMBL/GenBank/DDBJ databases">
        <title>A chromosomal-level reference genome of Carpinus fangiana (Coryloideae, Betulaceae).</title>
        <authorList>
            <person name="Yang X."/>
            <person name="Wang Z."/>
            <person name="Zhang L."/>
            <person name="Hao G."/>
            <person name="Liu J."/>
            <person name="Yang Y."/>
        </authorList>
    </citation>
    <scope>NUCLEOTIDE SEQUENCE [LARGE SCALE GENOMIC DNA]</scope>
    <source>
        <strain evidence="5">Cfa_2016G</strain>
        <tissue evidence="5">Leaf</tissue>
    </source>
</reference>
<evidence type="ECO:0000256" key="3">
    <source>
        <dbReference type="RuleBase" id="RU369080"/>
    </source>
</evidence>
<dbReference type="InterPro" id="IPR045198">
    <property type="entry name" value="CNBL1-10"/>
</dbReference>
<keyword evidence="3" id="KW-0479">Metal-binding</keyword>
<dbReference type="PANTHER" id="PTHR23056:SF116">
    <property type="entry name" value="CALCINEURIN B-LIKE PROTEIN 3-RELATED"/>
    <property type="match status" value="1"/>
</dbReference>
<accession>A0A5N6Q9B0</accession>
<organism evidence="5 6">
    <name type="scientific">Carpinus fangiana</name>
    <dbReference type="NCBI Taxonomy" id="176857"/>
    <lineage>
        <taxon>Eukaryota</taxon>
        <taxon>Viridiplantae</taxon>
        <taxon>Streptophyta</taxon>
        <taxon>Embryophyta</taxon>
        <taxon>Tracheophyta</taxon>
        <taxon>Spermatophyta</taxon>
        <taxon>Magnoliopsida</taxon>
        <taxon>eudicotyledons</taxon>
        <taxon>Gunneridae</taxon>
        <taxon>Pentapetalae</taxon>
        <taxon>rosids</taxon>
        <taxon>fabids</taxon>
        <taxon>Fagales</taxon>
        <taxon>Betulaceae</taxon>
        <taxon>Carpinus</taxon>
    </lineage>
</organism>
<comment type="subunit">
    <text evidence="3">Homodimer. Interacts with CIPK.</text>
</comment>
<evidence type="ECO:0000256" key="1">
    <source>
        <dbReference type="ARBA" id="ARBA00022737"/>
    </source>
</evidence>
<sequence>MVQCLDGLKHLCAAIVDCCGTDLYNQPKGLQDPEALARETVFSVSEIEALYELFKKISSAVIDDGLINKEEFQLALFKTNKKESLFADRVFDLFDTKHNGILDFEEFARALSVFHPNAPIDDKIEFSFQLYDLKQQGFIERQEVKQMVVATLAESGMNLSDDVIESIIDKVLIFIDSVHMSGLNDIDHCYTLS</sequence>
<dbReference type="Proteomes" id="UP000327013">
    <property type="component" value="Chromosome 1"/>
</dbReference>
<feature type="domain" description="EF-hand" evidence="4">
    <location>
        <begin position="82"/>
        <end position="117"/>
    </location>
</feature>
<protein>
    <recommendedName>
        <fullName evidence="3">Calcineurin B-like protein</fullName>
    </recommendedName>
</protein>
<dbReference type="SUPFAM" id="SSF47473">
    <property type="entry name" value="EF-hand"/>
    <property type="match status" value="1"/>
</dbReference>
<dbReference type="EMBL" id="CM017321">
    <property type="protein sequence ID" value="KAE7995189.1"/>
    <property type="molecule type" value="Genomic_DNA"/>
</dbReference>
<comment type="similarity">
    <text evidence="2 3">Belongs to the calcineurin regulatory subunit family.</text>
</comment>
<gene>
    <name evidence="5" type="ORF">FH972_000016</name>
</gene>
<dbReference type="GO" id="GO:0016020">
    <property type="term" value="C:membrane"/>
    <property type="evidence" value="ECO:0007669"/>
    <property type="project" value="UniProtKB-SubCell"/>
</dbReference>
<name>A0A5N6Q9B0_9ROSI</name>
<evidence type="ECO:0000256" key="2">
    <source>
        <dbReference type="ARBA" id="ARBA00023774"/>
    </source>
</evidence>
<dbReference type="FunFam" id="1.10.238.10:FF:000073">
    <property type="entry name" value="calcineurin B-like protein 3"/>
    <property type="match status" value="1"/>
</dbReference>
<dbReference type="PRINTS" id="PR00450">
    <property type="entry name" value="RECOVERIN"/>
</dbReference>
<dbReference type="Gene3D" id="1.10.238.10">
    <property type="entry name" value="EF-hand"/>
    <property type="match status" value="1"/>
</dbReference>
<evidence type="ECO:0000259" key="4">
    <source>
        <dbReference type="PROSITE" id="PS50222"/>
    </source>
</evidence>
<evidence type="ECO:0000313" key="6">
    <source>
        <dbReference type="Proteomes" id="UP000327013"/>
    </source>
</evidence>
<evidence type="ECO:0000313" key="5">
    <source>
        <dbReference type="EMBL" id="KAE7995189.1"/>
    </source>
</evidence>
<dbReference type="SMART" id="SM00054">
    <property type="entry name" value="EFh"/>
    <property type="match status" value="2"/>
</dbReference>
<keyword evidence="3" id="KW-0472">Membrane</keyword>
<comment type="function">
    <text evidence="3">Acts as a calcium sensor. CBL proteins interact with CIPK serine-threonine protein kinases. Binding of a CBL protein to the regulatory NAF domain of a CIPK protein lead to the activation of the kinase in a calcium-dependent manner.</text>
</comment>
<keyword evidence="3" id="KW-0106">Calcium</keyword>